<feature type="region of interest" description="Disordered" evidence="1">
    <location>
        <begin position="1"/>
        <end position="102"/>
    </location>
</feature>
<feature type="compositionally biased region" description="Polar residues" evidence="1">
    <location>
        <begin position="79"/>
        <end position="95"/>
    </location>
</feature>
<feature type="compositionally biased region" description="Acidic residues" evidence="1">
    <location>
        <begin position="8"/>
        <end position="24"/>
    </location>
</feature>
<comment type="caution">
    <text evidence="2">The sequence shown here is derived from an EMBL/GenBank/DDBJ whole genome shotgun (WGS) entry which is preliminary data.</text>
</comment>
<feature type="non-terminal residue" evidence="2">
    <location>
        <position position="102"/>
    </location>
</feature>
<dbReference type="AlphaFoldDB" id="A0A7J6NII7"/>
<gene>
    <name evidence="2" type="ORF">FOZ62_006820</name>
</gene>
<accession>A0A7J6NII7</accession>
<protein>
    <submittedName>
        <fullName evidence="2">Uncharacterized protein</fullName>
    </submittedName>
</protein>
<organism evidence="2 3">
    <name type="scientific">Perkinsus olseni</name>
    <name type="common">Perkinsus atlanticus</name>
    <dbReference type="NCBI Taxonomy" id="32597"/>
    <lineage>
        <taxon>Eukaryota</taxon>
        <taxon>Sar</taxon>
        <taxon>Alveolata</taxon>
        <taxon>Perkinsozoa</taxon>
        <taxon>Perkinsea</taxon>
        <taxon>Perkinsida</taxon>
        <taxon>Perkinsidae</taxon>
        <taxon>Perkinsus</taxon>
    </lineage>
</organism>
<name>A0A7J6NII7_PEROL</name>
<evidence type="ECO:0000313" key="2">
    <source>
        <dbReference type="EMBL" id="KAF4683645.1"/>
    </source>
</evidence>
<sequence length="102" mass="12048">NDSRQKIDDEDSDEYSDYEIVEPEEQGKAKKKMGFRYEMKRKLINYKNRREKREHDEADDAEHPSLSGQDHHVLERTVSDSATNLRRSTELGSSQIRRHSGR</sequence>
<proteinExistence type="predicted"/>
<evidence type="ECO:0000256" key="1">
    <source>
        <dbReference type="SAM" id="MobiDB-lite"/>
    </source>
</evidence>
<feature type="compositionally biased region" description="Basic and acidic residues" evidence="1">
    <location>
        <begin position="69"/>
        <end position="78"/>
    </location>
</feature>
<evidence type="ECO:0000313" key="3">
    <source>
        <dbReference type="Proteomes" id="UP000574390"/>
    </source>
</evidence>
<reference evidence="2 3" key="1">
    <citation type="submission" date="2020-04" db="EMBL/GenBank/DDBJ databases">
        <title>Perkinsus olseni comparative genomics.</title>
        <authorList>
            <person name="Bogema D.R."/>
        </authorList>
    </citation>
    <scope>NUCLEOTIDE SEQUENCE [LARGE SCALE GENOMIC DNA]</scope>
    <source>
        <strain evidence="2">ATCC PRA-205</strain>
    </source>
</reference>
<dbReference type="EMBL" id="JABANM010037298">
    <property type="protein sequence ID" value="KAF4683645.1"/>
    <property type="molecule type" value="Genomic_DNA"/>
</dbReference>
<dbReference type="Proteomes" id="UP000574390">
    <property type="component" value="Unassembled WGS sequence"/>
</dbReference>